<comment type="caution">
    <text evidence="7">The sequence shown here is derived from an EMBL/GenBank/DDBJ whole genome shotgun (WGS) entry which is preliminary data.</text>
</comment>
<dbReference type="EMBL" id="MJFZ01000027">
    <property type="protein sequence ID" value="RAW41647.1"/>
    <property type="molecule type" value="Genomic_DNA"/>
</dbReference>
<dbReference type="EMBL" id="RCMK01000420">
    <property type="protein sequence ID" value="KAG2929796.1"/>
    <property type="molecule type" value="Genomic_DNA"/>
</dbReference>
<reference evidence="7 8" key="1">
    <citation type="submission" date="2018-01" db="EMBL/GenBank/DDBJ databases">
        <title>Draft genome of the strawberry crown rot pathogen Phytophthora cactorum.</title>
        <authorList>
            <person name="Armitage A.D."/>
            <person name="Lysoe E."/>
            <person name="Nellist C.F."/>
            <person name="Harrison R.J."/>
            <person name="Brurberg M.B."/>
        </authorList>
    </citation>
    <scope>NUCLEOTIDE SEQUENCE [LARGE SCALE GENOMIC DNA]</scope>
    <source>
        <strain evidence="7 8">10300</strain>
    </source>
</reference>
<gene>
    <name evidence="7" type="ORF">PC110_g2149</name>
    <name evidence="2" type="ORF">PC113_g14854</name>
    <name evidence="3" type="ORF">PC115_g13330</name>
    <name evidence="4" type="ORF">PC117_g13909</name>
    <name evidence="5" type="ORF">PC118_g13220</name>
    <name evidence="6" type="ORF">PC129_g20504</name>
</gene>
<dbReference type="Proteomes" id="UP000760860">
    <property type="component" value="Unassembled WGS sequence"/>
</dbReference>
<evidence type="ECO:0000313" key="7">
    <source>
        <dbReference type="EMBL" id="RAW41647.1"/>
    </source>
</evidence>
<reference evidence="2" key="2">
    <citation type="submission" date="2018-10" db="EMBL/GenBank/DDBJ databases">
        <title>Effector identification in a new, highly contiguous assembly of the strawberry crown rot pathogen Phytophthora cactorum.</title>
        <authorList>
            <person name="Armitage A.D."/>
            <person name="Nellist C.F."/>
            <person name="Bates H."/>
            <person name="Vickerstaff R.J."/>
            <person name="Harrison R.J."/>
        </authorList>
    </citation>
    <scope>NUCLEOTIDE SEQUENCE</scope>
    <source>
        <strain evidence="2">15-7</strain>
        <strain evidence="3">4032</strain>
        <strain evidence="4">4040</strain>
        <strain evidence="5">P415</strain>
        <strain evidence="6">P421</strain>
    </source>
</reference>
<organism evidence="7 8">
    <name type="scientific">Phytophthora cactorum</name>
    <dbReference type="NCBI Taxonomy" id="29920"/>
    <lineage>
        <taxon>Eukaryota</taxon>
        <taxon>Sar</taxon>
        <taxon>Stramenopiles</taxon>
        <taxon>Oomycota</taxon>
        <taxon>Peronosporomycetes</taxon>
        <taxon>Peronosporales</taxon>
        <taxon>Peronosporaceae</taxon>
        <taxon>Phytophthora</taxon>
    </lineage>
</organism>
<dbReference type="Proteomes" id="UP000774804">
    <property type="component" value="Unassembled WGS sequence"/>
</dbReference>
<dbReference type="EMBL" id="RCMV01001465">
    <property type="protein sequence ID" value="KAG3208468.1"/>
    <property type="molecule type" value="Genomic_DNA"/>
</dbReference>
<evidence type="ECO:0000313" key="3">
    <source>
        <dbReference type="EMBL" id="KAG2909230.1"/>
    </source>
</evidence>
<evidence type="ECO:0000313" key="5">
    <source>
        <dbReference type="EMBL" id="KAG2976810.1"/>
    </source>
</evidence>
<dbReference type="EMBL" id="RCMI01000473">
    <property type="protein sequence ID" value="KAG2909230.1"/>
    <property type="molecule type" value="Genomic_DNA"/>
</dbReference>
<dbReference type="Proteomes" id="UP000735874">
    <property type="component" value="Unassembled WGS sequence"/>
</dbReference>
<dbReference type="AlphaFoldDB" id="A0A329SXN7"/>
<dbReference type="EMBL" id="RCML01000447">
    <property type="protein sequence ID" value="KAG2976810.1"/>
    <property type="molecule type" value="Genomic_DNA"/>
</dbReference>
<dbReference type="Proteomes" id="UP000697107">
    <property type="component" value="Unassembled WGS sequence"/>
</dbReference>
<evidence type="ECO:0000313" key="2">
    <source>
        <dbReference type="EMBL" id="KAG2852633.1"/>
    </source>
</evidence>
<name>A0A329SXN7_9STRA</name>
<dbReference type="EMBL" id="RCMG01000530">
    <property type="protein sequence ID" value="KAG2852633.1"/>
    <property type="molecule type" value="Genomic_DNA"/>
</dbReference>
<dbReference type="Proteomes" id="UP000736787">
    <property type="component" value="Unassembled WGS sequence"/>
</dbReference>
<dbReference type="OrthoDB" id="10269364at2759"/>
<accession>A0A329SXN7</accession>
<feature type="region of interest" description="Disordered" evidence="1">
    <location>
        <begin position="25"/>
        <end position="86"/>
    </location>
</feature>
<evidence type="ECO:0000313" key="8">
    <source>
        <dbReference type="Proteomes" id="UP000251314"/>
    </source>
</evidence>
<dbReference type="VEuPathDB" id="FungiDB:PC110_g2149"/>
<evidence type="ECO:0000256" key="1">
    <source>
        <dbReference type="SAM" id="MobiDB-lite"/>
    </source>
</evidence>
<proteinExistence type="predicted"/>
<protein>
    <submittedName>
        <fullName evidence="7">Uncharacterized protein</fullName>
    </submittedName>
</protein>
<evidence type="ECO:0000313" key="6">
    <source>
        <dbReference type="EMBL" id="KAG3208468.1"/>
    </source>
</evidence>
<dbReference type="Proteomes" id="UP000251314">
    <property type="component" value="Unassembled WGS sequence"/>
</dbReference>
<keyword evidence="8" id="KW-1185">Reference proteome</keyword>
<sequence>MFGVVIWAFFFSNTTDHQVANTLCRASPSTGGGPRRSRNQAGPEGKRAGCAAMPASTRQIASNDRDPSIKSVSRRHKAVPGRHPSGGMPCAYHADAQCGVIFRSGYATPGHAPRSHVICATE</sequence>
<evidence type="ECO:0000313" key="4">
    <source>
        <dbReference type="EMBL" id="KAG2929796.1"/>
    </source>
</evidence>